<dbReference type="InterPro" id="IPR032675">
    <property type="entry name" value="LRR_dom_sf"/>
</dbReference>
<dbReference type="SUPFAM" id="SSF52047">
    <property type="entry name" value="RNI-like"/>
    <property type="match status" value="1"/>
</dbReference>
<reference evidence="1 2" key="1">
    <citation type="submission" date="2022-09" db="EMBL/GenBank/DDBJ databases">
        <authorList>
            <person name="Palmer J.M."/>
        </authorList>
    </citation>
    <scope>NUCLEOTIDE SEQUENCE [LARGE SCALE GENOMIC DNA]</scope>
    <source>
        <strain evidence="1 2">DSM 7382</strain>
    </source>
</reference>
<organism evidence="1 2">
    <name type="scientific">Cerrena zonata</name>
    <dbReference type="NCBI Taxonomy" id="2478898"/>
    <lineage>
        <taxon>Eukaryota</taxon>
        <taxon>Fungi</taxon>
        <taxon>Dikarya</taxon>
        <taxon>Basidiomycota</taxon>
        <taxon>Agaricomycotina</taxon>
        <taxon>Agaricomycetes</taxon>
        <taxon>Polyporales</taxon>
        <taxon>Cerrenaceae</taxon>
        <taxon>Cerrena</taxon>
    </lineage>
</organism>
<sequence>MNIPLEAYIYIARDLSAKEELASLCRVSKGFRNAAERILYNTLHMRGVTRTRRICRSLTDSPRLAALVDAVSIDVPTSDTNSNSSETPRSDEYWDLIARALRQMRRLRFLNVSIDDSADMAHAWVLGACAFQLRTFHCDFSWDKDLVAFLNTQHSLTDLYILDFQNDTRNRTISLTTQSLPKLSILECTFMEAATTLANNRSLSRLKTCFSASDVPGKRLELMALMKNLRRSRKTLRALDIADSAYSSDFSLDILTRVNDFLSSQYLRYLGTLTLPVDGRERIKFYGLLMRLPRLQCVELEVTDWDPPPMSPAALRALVYELRLYCPSVTTIIFVYDMDRVVMRMVDHRCVLEQDASPDMLWREV</sequence>
<dbReference type="Proteomes" id="UP001385951">
    <property type="component" value="Unassembled WGS sequence"/>
</dbReference>
<dbReference type="Gene3D" id="3.80.10.10">
    <property type="entry name" value="Ribonuclease Inhibitor"/>
    <property type="match status" value="1"/>
</dbReference>
<accession>A0AAW0G8J7</accession>
<dbReference type="EMBL" id="JASBNA010000007">
    <property type="protein sequence ID" value="KAK7689978.1"/>
    <property type="molecule type" value="Genomic_DNA"/>
</dbReference>
<keyword evidence="2" id="KW-1185">Reference proteome</keyword>
<comment type="caution">
    <text evidence="1">The sequence shown here is derived from an EMBL/GenBank/DDBJ whole genome shotgun (WGS) entry which is preliminary data.</text>
</comment>
<evidence type="ECO:0008006" key="3">
    <source>
        <dbReference type="Google" id="ProtNLM"/>
    </source>
</evidence>
<dbReference type="AlphaFoldDB" id="A0AAW0G8J7"/>
<protein>
    <recommendedName>
        <fullName evidence="3">F-box domain-containing protein</fullName>
    </recommendedName>
</protein>
<evidence type="ECO:0000313" key="2">
    <source>
        <dbReference type="Proteomes" id="UP001385951"/>
    </source>
</evidence>
<proteinExistence type="predicted"/>
<name>A0AAW0G8J7_9APHY</name>
<gene>
    <name evidence="1" type="ORF">QCA50_006618</name>
</gene>
<evidence type="ECO:0000313" key="1">
    <source>
        <dbReference type="EMBL" id="KAK7689978.1"/>
    </source>
</evidence>